<evidence type="ECO:0000313" key="15">
    <source>
        <dbReference type="EMBL" id="MPM58199.1"/>
    </source>
</evidence>
<dbReference type="SMART" id="SM00382">
    <property type="entry name" value="AAA"/>
    <property type="match status" value="1"/>
</dbReference>
<evidence type="ECO:0000256" key="1">
    <source>
        <dbReference type="ARBA" id="ARBA00004141"/>
    </source>
</evidence>
<feature type="transmembrane region" description="Helical" evidence="12">
    <location>
        <begin position="82"/>
        <end position="105"/>
    </location>
</feature>
<dbReference type="PANTHER" id="PTHR43297:SF14">
    <property type="entry name" value="ATPASE AAA-TYPE CORE DOMAIN-CONTAINING PROTEIN"/>
    <property type="match status" value="1"/>
</dbReference>
<dbReference type="CDD" id="cd06261">
    <property type="entry name" value="TM_PBP2"/>
    <property type="match status" value="1"/>
</dbReference>
<evidence type="ECO:0000256" key="4">
    <source>
        <dbReference type="ARBA" id="ARBA00022475"/>
    </source>
</evidence>
<sequence length="568" mass="60372">MSDDQVIATPRRFRWTAGLKTGIVLMSMLILIAVVAPLTLSEAAESLTVSTSQPPSSQHWLGTDDFGRDILARSLVATRLTLIMTAATTAIAVTAGILIGTAIWLAPPRVRDVSLRIIEAAVAYPSLIFALIIAAILGQGSWSAVLAVAISSVPSFARLTANMTASISQRDYVTMAKLQGVSGIRIIQRHLLPNMAEPLLVLTATVFATTLIDLSSLSFVGLGVQSPEFDYGRLLNDGLFNIYSQPMQAVGPAIMITVAGLSAMLIGDGLAASSDPRGGRIFLSVKKASQVSIPADQSGAIVRLRNLRVTTNTGKELVHDVSLNVGPGEVLGLVGESGSGKSLTAMSIAGLLPADLVVTADCIQVGQMDILGRPDRRNLATTIGMVYQDPGTTFNPALRMGSQLTEVSRIHLGMGRREANEKIVNALAEIRVTKPASRLRQHPHELSGGMLQRSKIASSLVTDPRIIIADEPTTALDVTVQAGVLRQFRSINRDKGTSMLFISHDLAVVQALCDRVLVMKSGTIVEELTSAQLAAADVHHPYTKKLLAAAPHRALSEQGQEASDRKQS</sequence>
<dbReference type="PROSITE" id="PS50893">
    <property type="entry name" value="ABC_TRANSPORTER_2"/>
    <property type="match status" value="1"/>
</dbReference>
<evidence type="ECO:0000259" key="14">
    <source>
        <dbReference type="PROSITE" id="PS50928"/>
    </source>
</evidence>
<dbReference type="GO" id="GO:0005886">
    <property type="term" value="C:plasma membrane"/>
    <property type="evidence" value="ECO:0007669"/>
    <property type="project" value="UniProtKB-SubCell"/>
</dbReference>
<dbReference type="Gene3D" id="3.40.50.300">
    <property type="entry name" value="P-loop containing nucleotide triphosphate hydrolases"/>
    <property type="match status" value="1"/>
</dbReference>
<keyword evidence="8 15" id="KW-0067">ATP-binding</keyword>
<organism evidence="15">
    <name type="scientific">bioreactor metagenome</name>
    <dbReference type="NCBI Taxonomy" id="1076179"/>
    <lineage>
        <taxon>unclassified sequences</taxon>
        <taxon>metagenomes</taxon>
        <taxon>ecological metagenomes</taxon>
    </lineage>
</organism>
<evidence type="ECO:0000256" key="8">
    <source>
        <dbReference type="ARBA" id="ARBA00022840"/>
    </source>
</evidence>
<feature type="domain" description="ABC transmembrane type-1" evidence="14">
    <location>
        <begin position="78"/>
        <end position="267"/>
    </location>
</feature>
<accession>A0A645AYJ6</accession>
<evidence type="ECO:0000256" key="9">
    <source>
        <dbReference type="ARBA" id="ARBA00022967"/>
    </source>
</evidence>
<dbReference type="GO" id="GO:0055085">
    <property type="term" value="P:transmembrane transport"/>
    <property type="evidence" value="ECO:0007669"/>
    <property type="project" value="InterPro"/>
</dbReference>
<keyword evidence="3" id="KW-0813">Transport</keyword>
<dbReference type="GO" id="GO:0016887">
    <property type="term" value="F:ATP hydrolysis activity"/>
    <property type="evidence" value="ECO:0007669"/>
    <property type="project" value="InterPro"/>
</dbReference>
<keyword evidence="5" id="KW-0997">Cell inner membrane</keyword>
<comment type="caution">
    <text evidence="15">The sequence shown here is derived from an EMBL/GenBank/DDBJ whole genome shotgun (WGS) entry which is preliminary data.</text>
</comment>
<protein>
    <submittedName>
        <fullName evidence="15">Vitamin B12 import ATP-binding protein BtuD</fullName>
    </submittedName>
</protein>
<evidence type="ECO:0000256" key="6">
    <source>
        <dbReference type="ARBA" id="ARBA00022692"/>
    </source>
</evidence>
<evidence type="ECO:0000256" key="11">
    <source>
        <dbReference type="ARBA" id="ARBA00023136"/>
    </source>
</evidence>
<evidence type="ECO:0000256" key="3">
    <source>
        <dbReference type="ARBA" id="ARBA00022448"/>
    </source>
</evidence>
<evidence type="ECO:0000259" key="13">
    <source>
        <dbReference type="PROSITE" id="PS50893"/>
    </source>
</evidence>
<evidence type="ECO:0000256" key="7">
    <source>
        <dbReference type="ARBA" id="ARBA00022741"/>
    </source>
</evidence>
<keyword evidence="11 12" id="KW-0472">Membrane</keyword>
<dbReference type="InterPro" id="IPR027417">
    <property type="entry name" value="P-loop_NTPase"/>
</dbReference>
<keyword evidence="7" id="KW-0547">Nucleotide-binding</keyword>
<dbReference type="PANTHER" id="PTHR43297">
    <property type="entry name" value="OLIGOPEPTIDE TRANSPORT ATP-BINDING PROTEIN APPD"/>
    <property type="match status" value="1"/>
</dbReference>
<dbReference type="AlphaFoldDB" id="A0A645AYJ6"/>
<comment type="subcellular location">
    <subcellularLocation>
        <location evidence="2">Cell membrane</location>
        <topology evidence="2">Peripheral membrane protein</topology>
    </subcellularLocation>
    <subcellularLocation>
        <location evidence="1">Membrane</location>
        <topology evidence="1">Multi-pass membrane protein</topology>
    </subcellularLocation>
</comment>
<gene>
    <name evidence="15" type="primary">btuD_223</name>
    <name evidence="15" type="ORF">SDC9_105029</name>
</gene>
<dbReference type="InterPro" id="IPR035906">
    <property type="entry name" value="MetI-like_sf"/>
</dbReference>
<dbReference type="CDD" id="cd03257">
    <property type="entry name" value="ABC_NikE_OppD_transporters"/>
    <property type="match status" value="1"/>
</dbReference>
<dbReference type="SUPFAM" id="SSF52540">
    <property type="entry name" value="P-loop containing nucleoside triphosphate hydrolases"/>
    <property type="match status" value="1"/>
</dbReference>
<feature type="domain" description="ABC transporter" evidence="13">
    <location>
        <begin position="302"/>
        <end position="546"/>
    </location>
</feature>
<keyword evidence="6 12" id="KW-0812">Transmembrane</keyword>
<evidence type="ECO:0000256" key="2">
    <source>
        <dbReference type="ARBA" id="ARBA00004202"/>
    </source>
</evidence>
<dbReference type="Pfam" id="PF00528">
    <property type="entry name" value="BPD_transp_1"/>
    <property type="match status" value="1"/>
</dbReference>
<reference evidence="15" key="1">
    <citation type="submission" date="2019-08" db="EMBL/GenBank/DDBJ databases">
        <authorList>
            <person name="Kucharzyk K."/>
            <person name="Murdoch R.W."/>
            <person name="Higgins S."/>
            <person name="Loffler F."/>
        </authorList>
    </citation>
    <scope>NUCLEOTIDE SEQUENCE</scope>
</reference>
<dbReference type="PROSITE" id="PS50928">
    <property type="entry name" value="ABC_TM1"/>
    <property type="match status" value="1"/>
</dbReference>
<dbReference type="Pfam" id="PF00005">
    <property type="entry name" value="ABC_tran"/>
    <property type="match status" value="1"/>
</dbReference>
<dbReference type="GO" id="GO:0005524">
    <property type="term" value="F:ATP binding"/>
    <property type="evidence" value="ECO:0007669"/>
    <property type="project" value="UniProtKB-KW"/>
</dbReference>
<dbReference type="Gene3D" id="1.10.3720.10">
    <property type="entry name" value="MetI-like"/>
    <property type="match status" value="1"/>
</dbReference>
<dbReference type="SUPFAM" id="SSF161098">
    <property type="entry name" value="MetI-like"/>
    <property type="match status" value="1"/>
</dbReference>
<dbReference type="EMBL" id="VSSQ01016644">
    <property type="protein sequence ID" value="MPM58199.1"/>
    <property type="molecule type" value="Genomic_DNA"/>
</dbReference>
<name>A0A645AYJ6_9ZZZZ</name>
<proteinExistence type="predicted"/>
<evidence type="ECO:0000256" key="12">
    <source>
        <dbReference type="SAM" id="Phobius"/>
    </source>
</evidence>
<dbReference type="InterPro" id="IPR003593">
    <property type="entry name" value="AAA+_ATPase"/>
</dbReference>
<dbReference type="InterPro" id="IPR050388">
    <property type="entry name" value="ABC_Ni/Peptide_Import"/>
</dbReference>
<keyword evidence="9" id="KW-1278">Translocase</keyword>
<evidence type="ECO:0000256" key="10">
    <source>
        <dbReference type="ARBA" id="ARBA00022989"/>
    </source>
</evidence>
<dbReference type="InterPro" id="IPR003439">
    <property type="entry name" value="ABC_transporter-like_ATP-bd"/>
</dbReference>
<keyword evidence="10 12" id="KW-1133">Transmembrane helix</keyword>
<dbReference type="InterPro" id="IPR000515">
    <property type="entry name" value="MetI-like"/>
</dbReference>
<keyword evidence="4" id="KW-1003">Cell membrane</keyword>
<feature type="transmembrane region" description="Helical" evidence="12">
    <location>
        <begin position="21"/>
        <end position="40"/>
    </location>
</feature>
<evidence type="ECO:0000256" key="5">
    <source>
        <dbReference type="ARBA" id="ARBA00022519"/>
    </source>
</evidence>